<sequence>MKTIMIFLTFISNVLIGACANHQSSTLIENFVDEIVISGKIDKIEEFLDLGEDIKSNPEYLAFFKENFASIKDTMEEGCSLEYELFTFDEARKSNINTIGQYEKNYSKFDHVYFVVCDGKIILPIIQENNKIISIQSSMLKKLGGDYSPFLLNQ</sequence>
<evidence type="ECO:0000313" key="2">
    <source>
        <dbReference type="Proteomes" id="UP000319204"/>
    </source>
</evidence>
<organism evidence="1 2">
    <name type="scientific">Flagellimonas hadalis</name>
    <dbReference type="NCBI Taxonomy" id="2597517"/>
    <lineage>
        <taxon>Bacteria</taxon>
        <taxon>Pseudomonadati</taxon>
        <taxon>Bacteroidota</taxon>
        <taxon>Flavobacteriia</taxon>
        <taxon>Flavobacteriales</taxon>
        <taxon>Flavobacteriaceae</taxon>
        <taxon>Flagellimonas</taxon>
    </lineage>
</organism>
<evidence type="ECO:0000313" key="1">
    <source>
        <dbReference type="EMBL" id="KAB5491773.1"/>
    </source>
</evidence>
<dbReference type="PROSITE" id="PS51257">
    <property type="entry name" value="PROKAR_LIPOPROTEIN"/>
    <property type="match status" value="1"/>
</dbReference>
<proteinExistence type="predicted"/>
<protein>
    <submittedName>
        <fullName evidence="1">Uncharacterized protein</fullName>
    </submittedName>
</protein>
<dbReference type="Proteomes" id="UP000319204">
    <property type="component" value="Unassembled WGS sequence"/>
</dbReference>
<dbReference type="OrthoDB" id="1445821at2"/>
<keyword evidence="2" id="KW-1185">Reference proteome</keyword>
<dbReference type="AlphaFoldDB" id="A0A5N5IX96"/>
<accession>A0A5N5IX96</accession>
<dbReference type="RefSeq" id="WP_151888920.1">
    <property type="nucleotide sequence ID" value="NZ_VNIK02000001.1"/>
</dbReference>
<gene>
    <name evidence="1" type="ORF">FOT42_002135</name>
</gene>
<reference evidence="1" key="1">
    <citation type="submission" date="2019-10" db="EMBL/GenBank/DDBJ databases">
        <title>Muricauda hadale sp. nov., a piezophilic bacterium isolated from hadopelagic water of the Mariana Trench.</title>
        <authorList>
            <person name="Wei Y."/>
        </authorList>
    </citation>
    <scope>NUCLEOTIDE SEQUENCE [LARGE SCALE GENOMIC DNA]</scope>
    <source>
        <strain evidence="1">MT-229</strain>
    </source>
</reference>
<name>A0A5N5IX96_9FLAO</name>
<dbReference type="EMBL" id="VNIK02000001">
    <property type="protein sequence ID" value="KAB5491773.1"/>
    <property type="molecule type" value="Genomic_DNA"/>
</dbReference>
<comment type="caution">
    <text evidence="1">The sequence shown here is derived from an EMBL/GenBank/DDBJ whole genome shotgun (WGS) entry which is preliminary data.</text>
</comment>